<dbReference type="AlphaFoldDB" id="A0AAW1DEM2"/>
<sequence length="657" mass="74266">MIQFKVFIILIVSIFNTVTSKLDQTMPPTKQPPHIVVILADDMGWNDVGFHGSNQIPTPNIDALAYNGLILNQHYTPSLCTPSRAAFLTAKYPIHTGMQHLVILESEPWGLGLNEHLLPEALAKAGYSSHAIGKWHLGFYRKEYTPTYRGFKSHYGYWQGFQDYYNHSVRATYEPYEGYDMRRNMDVDWSAKGKYSTDLFTNEAVSVISNHNADNPLFLYLAHLAPHTGNMRDPFQAPDELVARFSHIEDPERRVYAAMVSKLDESVGEVISALRAKNMLDNSIIVFMSDNGAPTYGIHSNRGSNYPFRGIKNSAWEGGNRGVAAVWSPLLKKPQRVANQLMYITDWMPTFYALAGLDPKELGDIDGYNMWPSLSEDLPSPREDILYNIDDVGSPYAALRRGDWKYITGSSTGERNAEWYGESGRDDRTMEYSTDAILLSKAGVAISGYIIKEQIQSKIKRASMMNSVSDEQKEKLLEDPPRLLNPDIMFNLRLEAEVECSQVNSSNIHNECQPMKSPCLFNLKLDPCEQINLAKQNPLIVKEMEQALLQYRETMVKAKNVPSESTADPMLWNGTWSCWRDELDSQNFLDDILAEYTELLTYCSLVAVLIVLLLVILPKCFNKNKVAPQQLLSRTISVFTLEGTIEKSAANTECTKQ</sequence>
<keyword evidence="3" id="KW-0479">Metal-binding</keyword>
<dbReference type="Gene3D" id="3.40.720.10">
    <property type="entry name" value="Alkaline Phosphatase, subunit A"/>
    <property type="match status" value="1"/>
</dbReference>
<evidence type="ECO:0000259" key="9">
    <source>
        <dbReference type="Pfam" id="PF00884"/>
    </source>
</evidence>
<comment type="cofactor">
    <cofactor evidence="1">
        <name>Ca(2+)</name>
        <dbReference type="ChEBI" id="CHEBI:29108"/>
    </cofactor>
</comment>
<dbReference type="PROSITE" id="PS00149">
    <property type="entry name" value="SULFATASE_2"/>
    <property type="match status" value="1"/>
</dbReference>
<dbReference type="InterPro" id="IPR024607">
    <property type="entry name" value="Sulfatase_CS"/>
</dbReference>
<accession>A0AAW1DEM2</accession>
<dbReference type="Proteomes" id="UP001461498">
    <property type="component" value="Unassembled WGS sequence"/>
</dbReference>
<organism evidence="10 11">
    <name type="scientific">Rhynocoris fuscipes</name>
    <dbReference type="NCBI Taxonomy" id="488301"/>
    <lineage>
        <taxon>Eukaryota</taxon>
        <taxon>Metazoa</taxon>
        <taxon>Ecdysozoa</taxon>
        <taxon>Arthropoda</taxon>
        <taxon>Hexapoda</taxon>
        <taxon>Insecta</taxon>
        <taxon>Pterygota</taxon>
        <taxon>Neoptera</taxon>
        <taxon>Paraneoptera</taxon>
        <taxon>Hemiptera</taxon>
        <taxon>Heteroptera</taxon>
        <taxon>Panheteroptera</taxon>
        <taxon>Cimicomorpha</taxon>
        <taxon>Reduviidae</taxon>
        <taxon>Harpactorinae</taxon>
        <taxon>Harpactorini</taxon>
        <taxon>Rhynocoris</taxon>
    </lineage>
</organism>
<keyword evidence="6" id="KW-0325">Glycoprotein</keyword>
<feature type="chain" id="PRO_5043654241" description="Sulfatase N-terminal domain-containing protein" evidence="8">
    <location>
        <begin position="21"/>
        <end position="657"/>
    </location>
</feature>
<evidence type="ECO:0000256" key="1">
    <source>
        <dbReference type="ARBA" id="ARBA00001913"/>
    </source>
</evidence>
<evidence type="ECO:0000256" key="8">
    <source>
        <dbReference type="SAM" id="SignalP"/>
    </source>
</evidence>
<protein>
    <recommendedName>
        <fullName evidence="9">Sulfatase N-terminal domain-containing protein</fullName>
    </recommendedName>
</protein>
<evidence type="ECO:0000256" key="4">
    <source>
        <dbReference type="ARBA" id="ARBA00022801"/>
    </source>
</evidence>
<dbReference type="InterPro" id="IPR017850">
    <property type="entry name" value="Alkaline_phosphatase_core_sf"/>
</dbReference>
<dbReference type="Gene3D" id="3.30.1120.10">
    <property type="match status" value="2"/>
</dbReference>
<dbReference type="Pfam" id="PF00884">
    <property type="entry name" value="Sulfatase"/>
    <property type="match status" value="1"/>
</dbReference>
<keyword evidence="7" id="KW-0812">Transmembrane</keyword>
<dbReference type="SUPFAM" id="SSF53649">
    <property type="entry name" value="Alkaline phosphatase-like"/>
    <property type="match status" value="1"/>
</dbReference>
<comment type="similarity">
    <text evidence="2">Belongs to the sulfatase family.</text>
</comment>
<evidence type="ECO:0000256" key="5">
    <source>
        <dbReference type="ARBA" id="ARBA00022837"/>
    </source>
</evidence>
<dbReference type="GO" id="GO:0008484">
    <property type="term" value="F:sulfuric ester hydrolase activity"/>
    <property type="evidence" value="ECO:0007669"/>
    <property type="project" value="InterPro"/>
</dbReference>
<feature type="transmembrane region" description="Helical" evidence="7">
    <location>
        <begin position="599"/>
        <end position="617"/>
    </location>
</feature>
<keyword evidence="11" id="KW-1185">Reference proteome</keyword>
<keyword evidence="7" id="KW-0472">Membrane</keyword>
<keyword evidence="4" id="KW-0378">Hydrolase</keyword>
<evidence type="ECO:0000313" key="11">
    <source>
        <dbReference type="Proteomes" id="UP001461498"/>
    </source>
</evidence>
<feature type="domain" description="Sulfatase N-terminal" evidence="9">
    <location>
        <begin position="33"/>
        <end position="356"/>
    </location>
</feature>
<evidence type="ECO:0000256" key="7">
    <source>
        <dbReference type="SAM" id="Phobius"/>
    </source>
</evidence>
<reference evidence="10 11" key="1">
    <citation type="submission" date="2022-12" db="EMBL/GenBank/DDBJ databases">
        <title>Chromosome-level genome assembly of true bugs.</title>
        <authorList>
            <person name="Ma L."/>
            <person name="Li H."/>
        </authorList>
    </citation>
    <scope>NUCLEOTIDE SEQUENCE [LARGE SCALE GENOMIC DNA]</scope>
    <source>
        <strain evidence="10">Lab_2022b</strain>
    </source>
</reference>
<keyword evidence="8" id="KW-0732">Signal</keyword>
<keyword evidence="5" id="KW-0106">Calcium</keyword>
<dbReference type="InterPro" id="IPR000917">
    <property type="entry name" value="Sulfatase_N"/>
</dbReference>
<gene>
    <name evidence="10" type="ORF">O3M35_006791</name>
</gene>
<dbReference type="PANTHER" id="PTHR10342">
    <property type="entry name" value="ARYLSULFATASE"/>
    <property type="match status" value="1"/>
</dbReference>
<dbReference type="InterPro" id="IPR047115">
    <property type="entry name" value="ARSB"/>
</dbReference>
<evidence type="ECO:0000313" key="10">
    <source>
        <dbReference type="EMBL" id="KAK9509481.1"/>
    </source>
</evidence>
<proteinExistence type="inferred from homology"/>
<comment type="caution">
    <text evidence="10">The sequence shown here is derived from an EMBL/GenBank/DDBJ whole genome shotgun (WGS) entry which is preliminary data.</text>
</comment>
<dbReference type="CDD" id="cd16029">
    <property type="entry name" value="4-S"/>
    <property type="match status" value="1"/>
</dbReference>
<evidence type="ECO:0000256" key="3">
    <source>
        <dbReference type="ARBA" id="ARBA00022723"/>
    </source>
</evidence>
<dbReference type="GO" id="GO:0046872">
    <property type="term" value="F:metal ion binding"/>
    <property type="evidence" value="ECO:0007669"/>
    <property type="project" value="UniProtKB-KW"/>
</dbReference>
<dbReference type="PANTHER" id="PTHR10342:SF264">
    <property type="entry name" value="MIP05773P-RELATED"/>
    <property type="match status" value="1"/>
</dbReference>
<keyword evidence="7" id="KW-1133">Transmembrane helix</keyword>
<dbReference type="EMBL" id="JAPXFL010000003">
    <property type="protein sequence ID" value="KAK9509481.1"/>
    <property type="molecule type" value="Genomic_DNA"/>
</dbReference>
<feature type="signal peptide" evidence="8">
    <location>
        <begin position="1"/>
        <end position="20"/>
    </location>
</feature>
<name>A0AAW1DEM2_9HEMI</name>
<evidence type="ECO:0000256" key="2">
    <source>
        <dbReference type="ARBA" id="ARBA00008779"/>
    </source>
</evidence>
<evidence type="ECO:0000256" key="6">
    <source>
        <dbReference type="ARBA" id="ARBA00023180"/>
    </source>
</evidence>